<dbReference type="PANTHER" id="PTHR30605">
    <property type="entry name" value="ANHYDRO-N-ACETYLMURAMIC ACID KINASE"/>
    <property type="match status" value="1"/>
</dbReference>
<keyword evidence="1 2" id="KW-0418">Kinase</keyword>
<dbReference type="OrthoDB" id="9763949at2"/>
<dbReference type="GO" id="GO:0016301">
    <property type="term" value="F:kinase activity"/>
    <property type="evidence" value="ECO:0007669"/>
    <property type="project" value="UniProtKB-KW"/>
</dbReference>
<dbReference type="GO" id="GO:0006040">
    <property type="term" value="P:amino sugar metabolic process"/>
    <property type="evidence" value="ECO:0007669"/>
    <property type="project" value="InterPro"/>
</dbReference>
<dbReference type="HAMAP" id="MF_01270">
    <property type="entry name" value="AnhMurNAc_kinase"/>
    <property type="match status" value="1"/>
</dbReference>
<dbReference type="GO" id="GO:0097175">
    <property type="term" value="P:1,6-anhydro-N-acetyl-beta-muramic acid catabolic process"/>
    <property type="evidence" value="ECO:0007669"/>
    <property type="project" value="UniProtKB-UniRule"/>
</dbReference>
<dbReference type="AlphaFoldDB" id="A0A1S2VGV1"/>
<gene>
    <name evidence="1" type="primary">anmK</name>
    <name evidence="2" type="ORF">BLX24_17815</name>
</gene>
<accession>A0A1S2VGV1</accession>
<keyword evidence="1" id="KW-0808">Transferase</keyword>
<dbReference type="SUPFAM" id="SSF53067">
    <property type="entry name" value="Actin-like ATPase domain"/>
    <property type="match status" value="1"/>
</dbReference>
<dbReference type="PANTHER" id="PTHR30605:SF0">
    <property type="entry name" value="ANHYDRO-N-ACETYLMURAMIC ACID KINASE"/>
    <property type="match status" value="1"/>
</dbReference>
<keyword evidence="3" id="KW-1185">Reference proteome</keyword>
<dbReference type="EMBL" id="MORL01000009">
    <property type="protein sequence ID" value="OIN57949.1"/>
    <property type="molecule type" value="Genomic_DNA"/>
</dbReference>
<dbReference type="GO" id="GO:0016773">
    <property type="term" value="F:phosphotransferase activity, alcohol group as acceptor"/>
    <property type="evidence" value="ECO:0007669"/>
    <property type="project" value="UniProtKB-UniRule"/>
</dbReference>
<dbReference type="Pfam" id="PF03702">
    <property type="entry name" value="AnmK"/>
    <property type="match status" value="1"/>
</dbReference>
<dbReference type="NCBIfam" id="NF007149">
    <property type="entry name" value="PRK09585.3-4"/>
    <property type="match status" value="1"/>
</dbReference>
<name>A0A1S2VGV1_9BACT</name>
<comment type="caution">
    <text evidence="2">The sequence shown here is derived from an EMBL/GenBank/DDBJ whole genome shotgun (WGS) entry which is preliminary data.</text>
</comment>
<comment type="pathway">
    <text evidence="1">Amino-sugar metabolism; 1,6-anhydro-N-acetylmuramate degradation.</text>
</comment>
<dbReference type="InterPro" id="IPR005338">
    <property type="entry name" value="Anhydro_N_Ac-Mur_kinase"/>
</dbReference>
<sequence>MNKQVQRLYEIAGRSERRIIGLMSGTSLDGLDIALCRIQGSGPETEVEVTHFDTIPYTDDIKAEIRKVFAKKEIDFQHLCLLNPWIGRLHGQMVLNCLERWNISPDRIDLIASHGQTVFHAPKALHQQDKFPNATLQIGDGDHVAVTTGIITLSDFRQKHTAMGGEGAPLAVYGDYFVFSEPAENRILLNMGGIANFTYLPATQDATEVFTTDTGPGNTLLDAFARRFSDKPYDEDGRMAASGKVNTELLKALKKSSFFDQPFPKTTGPELFSLDYVRQAQQRSSTTSLSPEDLMATLTRFSAETIAETVLQVIQPELTYHVYMSGGGMHNPVLTGAIRDLLPNCIFGRTDDIGISGDAKEAVLFAVLANEAVAGGQTLFERDDKKRAGVPSITMGKISFPR</sequence>
<reference evidence="2 3" key="1">
    <citation type="submission" date="2016-10" db="EMBL/GenBank/DDBJ databases">
        <title>Arsenicibacter rosenii gen. nov., sp. nov., an efficient arsenic-methylating bacterium isolated from an arsenic-contaminated paddy soil.</title>
        <authorList>
            <person name="Huang K."/>
        </authorList>
    </citation>
    <scope>NUCLEOTIDE SEQUENCE [LARGE SCALE GENOMIC DNA]</scope>
    <source>
        <strain evidence="2 3">SM-1</strain>
    </source>
</reference>
<protein>
    <recommendedName>
        <fullName evidence="1">Anhydro-N-acetylmuramic acid kinase</fullName>
        <ecNumber evidence="1">2.7.1.170</ecNumber>
    </recommendedName>
    <alternativeName>
        <fullName evidence="1">AnhMurNAc kinase</fullName>
    </alternativeName>
</protein>
<dbReference type="Gene3D" id="3.30.420.40">
    <property type="match status" value="2"/>
</dbReference>
<comment type="similarity">
    <text evidence="1">Belongs to the anhydro-N-acetylmuramic acid kinase family.</text>
</comment>
<evidence type="ECO:0000313" key="2">
    <source>
        <dbReference type="EMBL" id="OIN57949.1"/>
    </source>
</evidence>
<dbReference type="InterPro" id="IPR043129">
    <property type="entry name" value="ATPase_NBD"/>
</dbReference>
<keyword evidence="1" id="KW-0067">ATP-binding</keyword>
<evidence type="ECO:0000256" key="1">
    <source>
        <dbReference type="HAMAP-Rule" id="MF_01270"/>
    </source>
</evidence>
<comment type="catalytic activity">
    <reaction evidence="1">
        <text>1,6-anhydro-N-acetyl-beta-muramate + ATP + H2O = N-acetyl-D-muramate 6-phosphate + ADP + H(+)</text>
        <dbReference type="Rhea" id="RHEA:24952"/>
        <dbReference type="ChEBI" id="CHEBI:15377"/>
        <dbReference type="ChEBI" id="CHEBI:15378"/>
        <dbReference type="ChEBI" id="CHEBI:30616"/>
        <dbReference type="ChEBI" id="CHEBI:58690"/>
        <dbReference type="ChEBI" id="CHEBI:58722"/>
        <dbReference type="ChEBI" id="CHEBI:456216"/>
        <dbReference type="EC" id="2.7.1.170"/>
    </reaction>
</comment>
<dbReference type="EC" id="2.7.1.170" evidence="1"/>
<dbReference type="CDD" id="cd24050">
    <property type="entry name" value="ASKHA_NBD_ANMK"/>
    <property type="match status" value="1"/>
</dbReference>
<comment type="function">
    <text evidence="1">Catalyzes the specific phosphorylation of 1,6-anhydro-N-acetylmuramic acid (anhMurNAc) with the simultaneous cleavage of the 1,6-anhydro ring, generating MurNAc-6-P. Is required for the utilization of anhMurNAc either imported from the medium or derived from its own cell wall murein, and thus plays a role in cell wall recycling.</text>
</comment>
<comment type="pathway">
    <text evidence="1">Cell wall biogenesis; peptidoglycan recycling.</text>
</comment>
<dbReference type="Proteomes" id="UP000181790">
    <property type="component" value="Unassembled WGS sequence"/>
</dbReference>
<dbReference type="UniPathway" id="UPA00544"/>
<keyword evidence="1" id="KW-0547">Nucleotide-binding</keyword>
<keyword evidence="1" id="KW-0119">Carbohydrate metabolism</keyword>
<evidence type="ECO:0000313" key="3">
    <source>
        <dbReference type="Proteomes" id="UP000181790"/>
    </source>
</evidence>
<dbReference type="RefSeq" id="WP_071504538.1">
    <property type="nucleotide sequence ID" value="NZ_MORL01000009.1"/>
</dbReference>
<dbReference type="UniPathway" id="UPA00343"/>
<organism evidence="2 3">
    <name type="scientific">Arsenicibacter rosenii</name>
    <dbReference type="NCBI Taxonomy" id="1750698"/>
    <lineage>
        <taxon>Bacteria</taxon>
        <taxon>Pseudomonadati</taxon>
        <taxon>Bacteroidota</taxon>
        <taxon>Cytophagia</taxon>
        <taxon>Cytophagales</taxon>
        <taxon>Spirosomataceae</taxon>
        <taxon>Arsenicibacter</taxon>
    </lineage>
</organism>
<dbReference type="GO" id="GO:0005524">
    <property type="term" value="F:ATP binding"/>
    <property type="evidence" value="ECO:0007669"/>
    <property type="project" value="UniProtKB-UniRule"/>
</dbReference>
<dbReference type="GO" id="GO:0009254">
    <property type="term" value="P:peptidoglycan turnover"/>
    <property type="evidence" value="ECO:0007669"/>
    <property type="project" value="UniProtKB-UniRule"/>
</dbReference>
<proteinExistence type="inferred from homology"/>
<feature type="binding site" evidence="1">
    <location>
        <begin position="25"/>
        <end position="32"/>
    </location>
    <ligand>
        <name>ATP</name>
        <dbReference type="ChEBI" id="CHEBI:30616"/>
    </ligand>
</feature>